<reference evidence="2 3" key="1">
    <citation type="submission" date="2021-03" db="EMBL/GenBank/DDBJ databases">
        <title>Gelidibacter sp. nov., isolated from costal sediment.</title>
        <authorList>
            <person name="Lun K.-Y."/>
        </authorList>
    </citation>
    <scope>NUCLEOTIDE SEQUENCE [LARGE SCALE GENOMIC DNA]</scope>
    <source>
        <strain evidence="2 3">DF109</strain>
    </source>
</reference>
<keyword evidence="3" id="KW-1185">Reference proteome</keyword>
<protein>
    <submittedName>
        <fullName evidence="2">Uncharacterized protein</fullName>
    </submittedName>
</protein>
<sequence length="102" mass="11878">MATNYKNDIGKLLSKYGYSAPLSEDEILSFEKKFKNDYEVPKNWSSINEIISGEVSETKDRRFMENKENSSIYPLSMAAREGNKITEETRKRMNQDKKDAQK</sequence>
<gene>
    <name evidence="2" type="ORF">J4051_14525</name>
</gene>
<accession>A0ABS3SUV1</accession>
<organism evidence="2 3">
    <name type="scientific">Gelidibacter pelagius</name>
    <dbReference type="NCBI Taxonomy" id="2819985"/>
    <lineage>
        <taxon>Bacteria</taxon>
        <taxon>Pseudomonadati</taxon>
        <taxon>Bacteroidota</taxon>
        <taxon>Flavobacteriia</taxon>
        <taxon>Flavobacteriales</taxon>
        <taxon>Flavobacteriaceae</taxon>
        <taxon>Gelidibacter</taxon>
    </lineage>
</organism>
<comment type="caution">
    <text evidence="2">The sequence shown here is derived from an EMBL/GenBank/DDBJ whole genome shotgun (WGS) entry which is preliminary data.</text>
</comment>
<proteinExistence type="predicted"/>
<evidence type="ECO:0000313" key="3">
    <source>
        <dbReference type="Proteomes" id="UP000681315"/>
    </source>
</evidence>
<name>A0ABS3SUV1_9FLAO</name>
<evidence type="ECO:0000313" key="2">
    <source>
        <dbReference type="EMBL" id="MBO3099493.1"/>
    </source>
</evidence>
<dbReference type="EMBL" id="JAGEVG010000017">
    <property type="protein sequence ID" value="MBO3099493.1"/>
    <property type="molecule type" value="Genomic_DNA"/>
</dbReference>
<feature type="compositionally biased region" description="Basic and acidic residues" evidence="1">
    <location>
        <begin position="81"/>
        <end position="102"/>
    </location>
</feature>
<dbReference type="RefSeq" id="WP_208234603.1">
    <property type="nucleotide sequence ID" value="NZ_JAGEVG010000017.1"/>
</dbReference>
<feature type="region of interest" description="Disordered" evidence="1">
    <location>
        <begin position="80"/>
        <end position="102"/>
    </location>
</feature>
<dbReference type="Proteomes" id="UP000681315">
    <property type="component" value="Unassembled WGS sequence"/>
</dbReference>
<evidence type="ECO:0000256" key="1">
    <source>
        <dbReference type="SAM" id="MobiDB-lite"/>
    </source>
</evidence>